<dbReference type="Proteomes" id="UP000284835">
    <property type="component" value="Unassembled WGS sequence"/>
</dbReference>
<sequence>MSCLVNRKLKIIAMYLPQYHITPENSEFWGEGYTDWEAVKKSKPLFSKHNQPRIPLGNNYYDLSDASNIKWQAELAKEFGIDGFGFYHYWFDADKNLLSKPCELLLKNKDIDINFFLSWDNASWKRTWSNVKIGNDWAPLYEKKTEDGKEILAELVYGREEEWKNHFYYLLDFFKDERYIKIDNKPIFSILNQDNNQIVLKEMCDYWNYLAQKNGFDGVAFIGKKKNNDINYTEYSFLYEPEWAGWTWKNSIERLELKIKKSIYKGSIQKFSYDRIWHNIIKNAKKNKESNLFYGGFISYDDTPRRGKNGKVVIGASPNKFRKYLYELCKVSCKQNKEFIFLVAWNEWGEGAYLEPDITTQYGYLKAVKSCKEKLKLMR</sequence>
<comment type="caution">
    <text evidence="1">The sequence shown here is derived from an EMBL/GenBank/DDBJ whole genome shotgun (WGS) entry which is preliminary data.</text>
</comment>
<proteinExistence type="predicted"/>
<reference evidence="1 2" key="1">
    <citation type="submission" date="2018-08" db="EMBL/GenBank/DDBJ databases">
        <title>A genome reference for cultivated species of the human gut microbiota.</title>
        <authorList>
            <person name="Zou Y."/>
            <person name="Xue W."/>
            <person name="Luo G."/>
        </authorList>
    </citation>
    <scope>NUCLEOTIDE SEQUENCE [LARGE SCALE GENOMIC DNA]</scope>
    <source>
        <strain evidence="1 2">AM30-13AC</strain>
    </source>
</reference>
<dbReference type="RefSeq" id="WP_118084425.1">
    <property type="nucleotide sequence ID" value="NZ_QSJS01000028.1"/>
</dbReference>
<dbReference type="Pfam" id="PF14307">
    <property type="entry name" value="Glyco_tran_WbsX"/>
    <property type="match status" value="1"/>
</dbReference>
<evidence type="ECO:0000313" key="1">
    <source>
        <dbReference type="EMBL" id="RHD90743.1"/>
    </source>
</evidence>
<organism evidence="1 2">
    <name type="scientific">Agathobacter rectalis</name>
    <dbReference type="NCBI Taxonomy" id="39491"/>
    <lineage>
        <taxon>Bacteria</taxon>
        <taxon>Bacillati</taxon>
        <taxon>Bacillota</taxon>
        <taxon>Clostridia</taxon>
        <taxon>Lachnospirales</taxon>
        <taxon>Lachnospiraceae</taxon>
        <taxon>Agathobacter</taxon>
    </lineage>
</organism>
<dbReference type="EMBL" id="QSJS01000028">
    <property type="protein sequence ID" value="RHD90743.1"/>
    <property type="molecule type" value="Genomic_DNA"/>
</dbReference>
<keyword evidence="1" id="KW-0808">Transferase</keyword>
<dbReference type="InterPro" id="IPR032719">
    <property type="entry name" value="WbsX"/>
</dbReference>
<protein>
    <submittedName>
        <fullName evidence="1">Glycosyl transferase</fullName>
    </submittedName>
</protein>
<dbReference type="PANTHER" id="PTHR41244:SF1">
    <property type="entry name" value="GLYCOSYLTRANSFERASE"/>
    <property type="match status" value="1"/>
</dbReference>
<dbReference type="Gene3D" id="3.20.20.80">
    <property type="entry name" value="Glycosidases"/>
    <property type="match status" value="1"/>
</dbReference>
<gene>
    <name evidence="1" type="ORF">DW775_14340</name>
</gene>
<dbReference type="AlphaFoldDB" id="A0A414HTB0"/>
<dbReference type="CDD" id="cd11579">
    <property type="entry name" value="Glyco_tran_WbsX"/>
    <property type="match status" value="1"/>
</dbReference>
<dbReference type="PANTHER" id="PTHR41244">
    <property type="entry name" value="RHAMNAN SYNTHESIS F"/>
    <property type="match status" value="1"/>
</dbReference>
<accession>A0A414HTB0</accession>
<evidence type="ECO:0000313" key="2">
    <source>
        <dbReference type="Proteomes" id="UP000284835"/>
    </source>
</evidence>
<dbReference type="GO" id="GO:0016740">
    <property type="term" value="F:transferase activity"/>
    <property type="evidence" value="ECO:0007669"/>
    <property type="project" value="UniProtKB-KW"/>
</dbReference>
<name>A0A414HTB0_9FIRM</name>